<organism evidence="4 5">
    <name type="scientific">Sporothrix curviconia</name>
    <dbReference type="NCBI Taxonomy" id="1260050"/>
    <lineage>
        <taxon>Eukaryota</taxon>
        <taxon>Fungi</taxon>
        <taxon>Dikarya</taxon>
        <taxon>Ascomycota</taxon>
        <taxon>Pezizomycotina</taxon>
        <taxon>Sordariomycetes</taxon>
        <taxon>Sordariomycetidae</taxon>
        <taxon>Ophiostomatales</taxon>
        <taxon>Ophiostomataceae</taxon>
        <taxon>Sporothrix</taxon>
    </lineage>
</organism>
<dbReference type="InterPro" id="IPR036871">
    <property type="entry name" value="PX_dom_sf"/>
</dbReference>
<dbReference type="Gene3D" id="3.30.1520.10">
    <property type="entry name" value="Phox-like domain"/>
    <property type="match status" value="1"/>
</dbReference>
<evidence type="ECO:0000259" key="3">
    <source>
        <dbReference type="PROSITE" id="PS50195"/>
    </source>
</evidence>
<dbReference type="SUPFAM" id="SSF64268">
    <property type="entry name" value="PX domain"/>
    <property type="match status" value="1"/>
</dbReference>
<dbReference type="PROSITE" id="PS50195">
    <property type="entry name" value="PX"/>
    <property type="match status" value="1"/>
</dbReference>
<dbReference type="Pfam" id="PF00787">
    <property type="entry name" value="PX"/>
    <property type="match status" value="1"/>
</dbReference>
<keyword evidence="1" id="KW-0175">Coiled coil</keyword>
<gene>
    <name evidence="4" type="primary">vps5</name>
    <name evidence="4" type="ORF">SCUCBS95973_003988</name>
</gene>
<name>A0ABP0BKG1_9PEZI</name>
<evidence type="ECO:0000256" key="2">
    <source>
        <dbReference type="SAM" id="MobiDB-lite"/>
    </source>
</evidence>
<comment type="caution">
    <text evidence="4">The sequence shown here is derived from an EMBL/GenBank/DDBJ whole genome shotgun (WGS) entry which is preliminary data.</text>
</comment>
<evidence type="ECO:0000256" key="1">
    <source>
        <dbReference type="SAM" id="Coils"/>
    </source>
</evidence>
<dbReference type="EMBL" id="CAWUHB010000019">
    <property type="protein sequence ID" value="CAK7219946.1"/>
    <property type="molecule type" value="Genomic_DNA"/>
</dbReference>
<dbReference type="PANTHER" id="PTHR10555:SF170">
    <property type="entry name" value="FI18122P1"/>
    <property type="match status" value="1"/>
</dbReference>
<evidence type="ECO:0000313" key="5">
    <source>
        <dbReference type="Proteomes" id="UP001642405"/>
    </source>
</evidence>
<reference evidence="4 5" key="1">
    <citation type="submission" date="2024-01" db="EMBL/GenBank/DDBJ databases">
        <authorList>
            <person name="Allen C."/>
            <person name="Tagirdzhanova G."/>
        </authorList>
    </citation>
    <scope>NUCLEOTIDE SEQUENCE [LARGE SCALE GENOMIC DNA]</scope>
</reference>
<keyword evidence="5" id="KW-1185">Reference proteome</keyword>
<dbReference type="Proteomes" id="UP001642405">
    <property type="component" value="Unassembled WGS sequence"/>
</dbReference>
<feature type="compositionally biased region" description="Low complexity" evidence="2">
    <location>
        <begin position="43"/>
        <end position="61"/>
    </location>
</feature>
<dbReference type="InterPro" id="IPR001683">
    <property type="entry name" value="PX_dom"/>
</dbReference>
<proteinExistence type="predicted"/>
<dbReference type="CDD" id="cd07627">
    <property type="entry name" value="BAR_Vps5p"/>
    <property type="match status" value="1"/>
</dbReference>
<feature type="compositionally biased region" description="Low complexity" evidence="2">
    <location>
        <begin position="163"/>
        <end position="179"/>
    </location>
</feature>
<feature type="domain" description="PX" evidence="3">
    <location>
        <begin position="186"/>
        <end position="303"/>
    </location>
</feature>
<feature type="coiled-coil region" evidence="1">
    <location>
        <begin position="474"/>
        <end position="501"/>
    </location>
</feature>
<sequence>MDPLEEAPWADTPPQSSSAPKAQAADTSTTSQAPTDRVPSLAPSSTTSSSGGRPSRVTPRRLVAQPTRLQAVEDDPLGPLGSVGSGSTEAGSETAGSAAFKSATGGLESPPAPPLKELTMSVRTTMSTASGGMGRGPPDPHRIDDDDADSSYGRGPRAPPPVAAAQPSPVRTSSRPSVSIEQAAKPTFSITVGDPHKVGGATGSHIEYSVKTKTTSKAYKQGEFVVNRRYRDFLWLYNQLHTNSPGVVVPPPPEKQAMGRFETNFVESRRAALEKMLNKAAAHPTLQHDGDLKLFLESEAFNVDVKHKERKEPNLGESKGIMSSLGINVGGGVKFVEQDDWFHDRKIYLDALENQLKALLKAMDTMVNQRKAMADAAADFSASLHALSTVELSPGLSGPLEALSDLQMTIRDVYDRQAQQDVLTFGITIDEYIRLIGSIKQAFSQRQKAFYSWHAADAELQKRKSSQDKLLRQGKSQQDRLNQINAEVADAEKKVHQARLLFEDMGRLMRNELDRFEKEKVEDFKSSVETFLESSVEAQKELIEKWETFLMQLDAEDDEAVFYRPPVFQPSNKPVGDTAVDRARARIDEDSD</sequence>
<dbReference type="InterPro" id="IPR035803">
    <property type="entry name" value="BAR_Vps5"/>
</dbReference>
<protein>
    <submittedName>
        <fullName evidence="4">Vacuolar protein sorting-associated protein vps5</fullName>
    </submittedName>
</protein>
<feature type="region of interest" description="Disordered" evidence="2">
    <location>
        <begin position="1"/>
        <end position="196"/>
    </location>
</feature>
<dbReference type="InterPro" id="IPR015404">
    <property type="entry name" value="Vps5_C"/>
</dbReference>
<dbReference type="PANTHER" id="PTHR10555">
    <property type="entry name" value="SORTING NEXIN"/>
    <property type="match status" value="1"/>
</dbReference>
<dbReference type="Gene3D" id="1.20.1270.60">
    <property type="entry name" value="Arfaptin homology (AH) domain/BAR domain"/>
    <property type="match status" value="1"/>
</dbReference>
<dbReference type="InterPro" id="IPR027267">
    <property type="entry name" value="AH/BAR_dom_sf"/>
</dbReference>
<dbReference type="SUPFAM" id="SSF103657">
    <property type="entry name" value="BAR/IMD domain-like"/>
    <property type="match status" value="1"/>
</dbReference>
<dbReference type="Pfam" id="PF09325">
    <property type="entry name" value="Vps5"/>
    <property type="match status" value="1"/>
</dbReference>
<accession>A0ABP0BKG1</accession>
<evidence type="ECO:0000313" key="4">
    <source>
        <dbReference type="EMBL" id="CAK7219946.1"/>
    </source>
</evidence>
<dbReference type="SMART" id="SM00312">
    <property type="entry name" value="PX"/>
    <property type="match status" value="1"/>
</dbReference>
<feature type="compositionally biased region" description="Low complexity" evidence="2">
    <location>
        <begin position="13"/>
        <end position="36"/>
    </location>
</feature>
<feature type="compositionally biased region" description="Polar residues" evidence="2">
    <location>
        <begin position="121"/>
        <end position="130"/>
    </location>
</feature>
<feature type="compositionally biased region" description="Low complexity" evidence="2">
    <location>
        <begin position="77"/>
        <end position="87"/>
    </location>
</feature>